<dbReference type="AlphaFoldDB" id="A0A0C7N9G4"/>
<dbReference type="EMBL" id="LN736363">
    <property type="protein sequence ID" value="CEP62028.1"/>
    <property type="molecule type" value="Genomic_DNA"/>
</dbReference>
<feature type="transmembrane region" description="Helical" evidence="8">
    <location>
        <begin position="608"/>
        <end position="626"/>
    </location>
</feature>
<evidence type="ECO:0000256" key="3">
    <source>
        <dbReference type="ARBA" id="ARBA00022448"/>
    </source>
</evidence>
<evidence type="ECO:0000256" key="8">
    <source>
        <dbReference type="SAM" id="Phobius"/>
    </source>
</evidence>
<feature type="transmembrane region" description="Helical" evidence="8">
    <location>
        <begin position="149"/>
        <end position="166"/>
    </location>
</feature>
<keyword evidence="11" id="KW-1185">Reference proteome</keyword>
<evidence type="ECO:0000256" key="6">
    <source>
        <dbReference type="ARBA" id="ARBA00023136"/>
    </source>
</evidence>
<evidence type="ECO:0000313" key="11">
    <source>
        <dbReference type="Proteomes" id="UP000054304"/>
    </source>
</evidence>
<keyword evidence="3" id="KW-0813">Transport</keyword>
<feature type="transmembrane region" description="Helical" evidence="8">
    <location>
        <begin position="638"/>
        <end position="656"/>
    </location>
</feature>
<feature type="transmembrane region" description="Helical" evidence="8">
    <location>
        <begin position="172"/>
        <end position="189"/>
    </location>
</feature>
<dbReference type="OrthoDB" id="407410at2759"/>
<evidence type="ECO:0000256" key="5">
    <source>
        <dbReference type="ARBA" id="ARBA00022989"/>
    </source>
</evidence>
<dbReference type="STRING" id="1245769.A0A0C7N9G4"/>
<gene>
    <name evidence="10" type="ORF">LALA0_S04e06106g</name>
</gene>
<evidence type="ECO:0000256" key="1">
    <source>
        <dbReference type="ARBA" id="ARBA00004141"/>
    </source>
</evidence>
<accession>A0A0C7N9G4</accession>
<feature type="transmembrane region" description="Helical" evidence="8">
    <location>
        <begin position="531"/>
        <end position="549"/>
    </location>
</feature>
<dbReference type="Pfam" id="PF01699">
    <property type="entry name" value="Na_Ca_ex"/>
    <property type="match status" value="2"/>
</dbReference>
<feature type="transmembrane region" description="Helical" evidence="8">
    <location>
        <begin position="32"/>
        <end position="52"/>
    </location>
</feature>
<feature type="domain" description="Sodium/calcium exchanger membrane region" evidence="9">
    <location>
        <begin position="498"/>
        <end position="654"/>
    </location>
</feature>
<evidence type="ECO:0000256" key="7">
    <source>
        <dbReference type="SAM" id="MobiDB-lite"/>
    </source>
</evidence>
<protein>
    <submittedName>
        <fullName evidence="10">LALA0S04e06106g1_1</fullName>
    </submittedName>
</protein>
<dbReference type="GO" id="GO:0097720">
    <property type="term" value="P:calcineurin-mediated signaling"/>
    <property type="evidence" value="ECO:0007669"/>
    <property type="project" value="EnsemblFungi"/>
</dbReference>
<keyword evidence="6 8" id="KW-0472">Membrane</keyword>
<feature type="transmembrane region" description="Helical" evidence="8">
    <location>
        <begin position="561"/>
        <end position="588"/>
    </location>
</feature>
<feature type="domain" description="Sodium/calcium exchanger membrane region" evidence="9">
    <location>
        <begin position="36"/>
        <end position="192"/>
    </location>
</feature>
<sequence length="662" mass="72906">MLRKAWVIGFYVAQLLALGAGLYWLVLWPFLAAPLILAYSFMALGVVTSDVLTPSLSVVATELVGVSERVAGLTLLALGNSMPDITSTYQAMEANATTLALGELVGAVVFMLTVVTGTMAFVRTIDLRNGVGMSAVGPGTVLWYSRSRLVKDLAMFASMVSLALFLLCDGRLVLWECVVMVVAYVMYILSQVLGGEHATTLGNAPEDEETALLISPSSTRPDEDLFLQQLDLNKIVFREKLQRHLRRNYSRRLTLSLDSILNVWDNPDLFEIEPTAKNTSSKTRITRSRSNREFAYSVAPPSRPEITVTAAPDVPTPEAANPNSLRPLLRTYSRSASADYLLYLNNRIQSTTSSLSDQNSDHGSQDLQSVHNSINSRESPASILDKPVIQSTLRRYWNGNSDVTAMGLVELFTALLVSPIVAGLRVLIPASCNATDRTKRAFNVELVQVSVIPFVWCYALTHSIYVVATLLFSGILTSVLWYLNRNRYCDSAVRYLCVLSFLTCLGLISLTVQGVIATLQRCAHSLRLSEAMLGLTVFAWGNSIGDLVTTITFTKMGVLDIALGACFGGPLLYFVFGVGFDGILVMLSRPAKEGPFWYRSIEFEVDRLLIQSCISMLVTFLVYAALIPLNNWQIDRKIGVVLLTLYMCTTAVNVWSELQMVR</sequence>
<feature type="transmembrane region" description="Helical" evidence="8">
    <location>
        <begin position="495"/>
        <end position="519"/>
    </location>
</feature>
<feature type="region of interest" description="Disordered" evidence="7">
    <location>
        <begin position="352"/>
        <end position="374"/>
    </location>
</feature>
<keyword evidence="5 8" id="KW-1133">Transmembrane helix</keyword>
<dbReference type="PANTHER" id="PTHR12266">
    <property type="entry name" value="NA+/CA2+ K+ INDEPENDENT EXCHANGER"/>
    <property type="match status" value="1"/>
</dbReference>
<feature type="transmembrane region" description="Helical" evidence="8">
    <location>
        <begin position="403"/>
        <end position="428"/>
    </location>
</feature>
<dbReference type="Proteomes" id="UP000054304">
    <property type="component" value="Unassembled WGS sequence"/>
</dbReference>
<dbReference type="InterPro" id="IPR044880">
    <property type="entry name" value="NCX_ion-bd_dom_sf"/>
</dbReference>
<dbReference type="GO" id="GO:0008324">
    <property type="term" value="F:monoatomic cation transmembrane transporter activity"/>
    <property type="evidence" value="ECO:0007669"/>
    <property type="project" value="TreeGrafter"/>
</dbReference>
<dbReference type="GO" id="GO:0006874">
    <property type="term" value="P:intracellular calcium ion homeostasis"/>
    <property type="evidence" value="ECO:0007669"/>
    <property type="project" value="TreeGrafter"/>
</dbReference>
<feature type="transmembrane region" description="Helical" evidence="8">
    <location>
        <begin position="463"/>
        <end position="483"/>
    </location>
</feature>
<dbReference type="GO" id="GO:0016020">
    <property type="term" value="C:membrane"/>
    <property type="evidence" value="ECO:0007669"/>
    <property type="project" value="UniProtKB-SubCell"/>
</dbReference>
<dbReference type="Gene3D" id="1.20.1420.30">
    <property type="entry name" value="NCX, central ion-binding region"/>
    <property type="match status" value="2"/>
</dbReference>
<dbReference type="RefSeq" id="XP_022628258.1">
    <property type="nucleotide sequence ID" value="XM_022772834.1"/>
</dbReference>
<reference evidence="10 11" key="1">
    <citation type="submission" date="2014-12" db="EMBL/GenBank/DDBJ databases">
        <authorList>
            <person name="Neuveglise Cecile"/>
        </authorList>
    </citation>
    <scope>NUCLEOTIDE SEQUENCE [LARGE SCALE GENOMIC DNA]</scope>
    <source>
        <strain evidence="10 11">CBS 12615</strain>
    </source>
</reference>
<dbReference type="GO" id="GO:0005783">
    <property type="term" value="C:endoplasmic reticulum"/>
    <property type="evidence" value="ECO:0007669"/>
    <property type="project" value="EnsemblFungi"/>
</dbReference>
<organism evidence="10 11">
    <name type="scientific">Lachancea lanzarotensis</name>
    <dbReference type="NCBI Taxonomy" id="1245769"/>
    <lineage>
        <taxon>Eukaryota</taxon>
        <taxon>Fungi</taxon>
        <taxon>Dikarya</taxon>
        <taxon>Ascomycota</taxon>
        <taxon>Saccharomycotina</taxon>
        <taxon>Saccharomycetes</taxon>
        <taxon>Saccharomycetales</taxon>
        <taxon>Saccharomycetaceae</taxon>
        <taxon>Lachancea</taxon>
    </lineage>
</organism>
<dbReference type="GO" id="GO:0005794">
    <property type="term" value="C:Golgi apparatus"/>
    <property type="evidence" value="ECO:0007669"/>
    <property type="project" value="EnsemblFungi"/>
</dbReference>
<comment type="subcellular location">
    <subcellularLocation>
        <location evidence="1">Membrane</location>
        <topology evidence="1">Multi-pass membrane protein</topology>
    </subcellularLocation>
</comment>
<evidence type="ECO:0000259" key="9">
    <source>
        <dbReference type="Pfam" id="PF01699"/>
    </source>
</evidence>
<name>A0A0C7N9G4_9SACH</name>
<evidence type="ECO:0000313" key="10">
    <source>
        <dbReference type="EMBL" id="CEP62028.1"/>
    </source>
</evidence>
<dbReference type="GeneID" id="34685474"/>
<dbReference type="InterPro" id="IPR051359">
    <property type="entry name" value="CaCA_antiporter"/>
</dbReference>
<keyword evidence="4 8" id="KW-0812">Transmembrane</keyword>
<evidence type="ECO:0000256" key="2">
    <source>
        <dbReference type="ARBA" id="ARBA00008170"/>
    </source>
</evidence>
<dbReference type="InterPro" id="IPR004837">
    <property type="entry name" value="NaCa_Exmemb"/>
</dbReference>
<feature type="transmembrane region" description="Helical" evidence="8">
    <location>
        <begin position="7"/>
        <end position="26"/>
    </location>
</feature>
<dbReference type="PANTHER" id="PTHR12266:SF0">
    <property type="entry name" value="MITOCHONDRIAL SODIUM_CALCIUM EXCHANGER PROTEIN"/>
    <property type="match status" value="1"/>
</dbReference>
<comment type="similarity">
    <text evidence="2">Belongs to the Ca(2+):cation antiporter (CaCA) (TC 2.A.19) family.</text>
</comment>
<proteinExistence type="inferred from homology"/>
<feature type="compositionally biased region" description="Polar residues" evidence="7">
    <location>
        <begin position="365"/>
        <end position="374"/>
    </location>
</feature>
<feature type="transmembrane region" description="Helical" evidence="8">
    <location>
        <begin position="99"/>
        <end position="122"/>
    </location>
</feature>
<dbReference type="HOGENOM" id="CLU_004979_2_1_1"/>
<evidence type="ECO:0000256" key="4">
    <source>
        <dbReference type="ARBA" id="ARBA00022692"/>
    </source>
</evidence>